<dbReference type="InterPro" id="IPR036908">
    <property type="entry name" value="RlpA-like_sf"/>
</dbReference>
<evidence type="ECO:0000256" key="5">
    <source>
        <dbReference type="SAM" id="SignalP"/>
    </source>
</evidence>
<dbReference type="InterPro" id="IPR039271">
    <property type="entry name" value="Kiwellin-like"/>
</dbReference>
<sequence length="185" mass="19998">MKVSRVTILILFSILITLFISCVDGQSCKASGKLRGKKPPHGTCVNDPDCCKEGKFYTTYKCSPVVTKHTTATLTINSFQKGGDGGGPSACDGKYHSDNTLIVALSTGWYNNRKRCSKFINIHYNGKSVKAKVVDECDSTVGCDAEHGYQPPCPNNIVDASKAVWKALGVPKSDWGEAKVTWSDA</sequence>
<keyword evidence="7" id="KW-1185">Reference proteome</keyword>
<accession>A0AA35Z0Q0</accession>
<proteinExistence type="inferred from homology"/>
<feature type="signal peptide" evidence="5">
    <location>
        <begin position="1"/>
        <end position="25"/>
    </location>
</feature>
<dbReference type="CDD" id="cd22270">
    <property type="entry name" value="DPBB_kiwellin-like"/>
    <property type="match status" value="1"/>
</dbReference>
<feature type="chain" id="PRO_5041245394" description="RlpA-like double-psi beta-barrel domain-containing protein" evidence="5">
    <location>
        <begin position="26"/>
        <end position="185"/>
    </location>
</feature>
<dbReference type="AlphaFoldDB" id="A0AA35Z0Q0"/>
<dbReference type="Pfam" id="PF24300">
    <property type="entry name" value="KWL1"/>
    <property type="match status" value="1"/>
</dbReference>
<dbReference type="Proteomes" id="UP001177003">
    <property type="component" value="Chromosome 5"/>
</dbReference>
<keyword evidence="4 5" id="KW-0732">Signal</keyword>
<name>A0AA35Z0Q0_LACSI</name>
<dbReference type="PANTHER" id="PTHR33191:SF77">
    <property type="entry name" value="RIPENING-RELATED PROTEIN 1"/>
    <property type="match status" value="1"/>
</dbReference>
<evidence type="ECO:0000256" key="1">
    <source>
        <dbReference type="ARBA" id="ARBA00004613"/>
    </source>
</evidence>
<organism evidence="6 7">
    <name type="scientific">Lactuca saligna</name>
    <name type="common">Willowleaf lettuce</name>
    <dbReference type="NCBI Taxonomy" id="75948"/>
    <lineage>
        <taxon>Eukaryota</taxon>
        <taxon>Viridiplantae</taxon>
        <taxon>Streptophyta</taxon>
        <taxon>Embryophyta</taxon>
        <taxon>Tracheophyta</taxon>
        <taxon>Spermatophyta</taxon>
        <taxon>Magnoliopsida</taxon>
        <taxon>eudicotyledons</taxon>
        <taxon>Gunneridae</taxon>
        <taxon>Pentapetalae</taxon>
        <taxon>asterids</taxon>
        <taxon>campanulids</taxon>
        <taxon>Asterales</taxon>
        <taxon>Asteraceae</taxon>
        <taxon>Cichorioideae</taxon>
        <taxon>Cichorieae</taxon>
        <taxon>Lactucinae</taxon>
        <taxon>Lactuca</taxon>
    </lineage>
</organism>
<keyword evidence="3" id="KW-0964">Secreted</keyword>
<gene>
    <name evidence="6" type="ORF">LSALG_LOCUS23364</name>
</gene>
<dbReference type="Gene3D" id="2.40.40.10">
    <property type="entry name" value="RlpA-like domain"/>
    <property type="match status" value="1"/>
</dbReference>
<evidence type="ECO:0000256" key="3">
    <source>
        <dbReference type="ARBA" id="ARBA00022525"/>
    </source>
</evidence>
<evidence type="ECO:0000313" key="7">
    <source>
        <dbReference type="Proteomes" id="UP001177003"/>
    </source>
</evidence>
<comment type="similarity">
    <text evidence="2">Belongs to the kiwellin family.</text>
</comment>
<evidence type="ECO:0008006" key="8">
    <source>
        <dbReference type="Google" id="ProtNLM"/>
    </source>
</evidence>
<evidence type="ECO:0000313" key="6">
    <source>
        <dbReference type="EMBL" id="CAI9283790.1"/>
    </source>
</evidence>
<evidence type="ECO:0000256" key="2">
    <source>
        <dbReference type="ARBA" id="ARBA00005592"/>
    </source>
</evidence>
<dbReference type="EMBL" id="OX465081">
    <property type="protein sequence ID" value="CAI9283790.1"/>
    <property type="molecule type" value="Genomic_DNA"/>
</dbReference>
<reference evidence="6" key="1">
    <citation type="submission" date="2023-04" db="EMBL/GenBank/DDBJ databases">
        <authorList>
            <person name="Vijverberg K."/>
            <person name="Xiong W."/>
            <person name="Schranz E."/>
        </authorList>
    </citation>
    <scope>NUCLEOTIDE SEQUENCE</scope>
</reference>
<comment type="subcellular location">
    <subcellularLocation>
        <location evidence="1">Secreted</location>
    </subcellularLocation>
</comment>
<protein>
    <recommendedName>
        <fullName evidence="8">RlpA-like double-psi beta-barrel domain-containing protein</fullName>
    </recommendedName>
</protein>
<dbReference type="GO" id="GO:0005576">
    <property type="term" value="C:extracellular region"/>
    <property type="evidence" value="ECO:0007669"/>
    <property type="project" value="UniProtKB-SubCell"/>
</dbReference>
<dbReference type="SUPFAM" id="SSF50685">
    <property type="entry name" value="Barwin-like endoglucanases"/>
    <property type="match status" value="1"/>
</dbReference>
<dbReference type="PANTHER" id="PTHR33191">
    <property type="entry name" value="RIPENING-RELATED PROTEIN 2-RELATED"/>
    <property type="match status" value="1"/>
</dbReference>
<evidence type="ECO:0000256" key="4">
    <source>
        <dbReference type="ARBA" id="ARBA00022729"/>
    </source>
</evidence>
<dbReference type="PROSITE" id="PS51257">
    <property type="entry name" value="PROKAR_LIPOPROTEIN"/>
    <property type="match status" value="1"/>
</dbReference>